<feature type="transmembrane region" description="Helical" evidence="3">
    <location>
        <begin position="58"/>
        <end position="83"/>
    </location>
</feature>
<feature type="transmembrane region" description="Helical" evidence="3">
    <location>
        <begin position="95"/>
        <end position="112"/>
    </location>
</feature>
<name>X0RRT2_9ZZZZ</name>
<comment type="caution">
    <text evidence="6">The sequence shown here is derived from an EMBL/GenBank/DDBJ whole genome shotgun (WGS) entry which is preliminary data.</text>
</comment>
<feature type="domain" description="CNNM transmembrane" evidence="5">
    <location>
        <begin position="1"/>
        <end position="121"/>
    </location>
</feature>
<dbReference type="PANTHER" id="PTHR22777">
    <property type="entry name" value="HEMOLYSIN-RELATED"/>
    <property type="match status" value="1"/>
</dbReference>
<dbReference type="InterPro" id="IPR000644">
    <property type="entry name" value="CBS_dom"/>
</dbReference>
<dbReference type="InterPro" id="IPR046342">
    <property type="entry name" value="CBS_dom_sf"/>
</dbReference>
<dbReference type="Gene3D" id="3.10.580.10">
    <property type="entry name" value="CBS-domain"/>
    <property type="match status" value="1"/>
</dbReference>
<keyword evidence="2" id="KW-0129">CBS domain</keyword>
<gene>
    <name evidence="6" type="ORF">S01H1_12897</name>
</gene>
<dbReference type="SUPFAM" id="SSF54631">
    <property type="entry name" value="CBS-domain pair"/>
    <property type="match status" value="1"/>
</dbReference>
<dbReference type="EMBL" id="BARS01006631">
    <property type="protein sequence ID" value="GAF71453.1"/>
    <property type="molecule type" value="Genomic_DNA"/>
</dbReference>
<sequence>MSWTIAILLVLAGLFFSAFFSGSETGLYCLNRLRIQLGVDRGDRRALRLARFLRDEQAALSVTLIGTNLMNYITAAAAAYLFAEHLKLSDHETQILTVIVLTPIVFVFGEVTPKNLFQRNADELMLKGSRTLAIANRCFRLTGAVWVLRRMAGVVTRIVGPDAAYRRPFDPKRRVALLLREALVGDVVGDEQSELVDRVLALSETHLHGVMVPRNRVVTIGAAAGRRELLALARRTRHRYIPVSEGNQRQVIGAIKIDTLVGLDDWNIVSDRLRPVTALTAHDTVAIAIAKMQHSQDPLGIVTDRGGQMLGIVTMKDLLEEVVGELQAW</sequence>
<organism evidence="6">
    <name type="scientific">marine sediment metagenome</name>
    <dbReference type="NCBI Taxonomy" id="412755"/>
    <lineage>
        <taxon>unclassified sequences</taxon>
        <taxon>metagenomes</taxon>
        <taxon>ecological metagenomes</taxon>
    </lineage>
</organism>
<evidence type="ECO:0000259" key="5">
    <source>
        <dbReference type="PROSITE" id="PS51846"/>
    </source>
</evidence>
<keyword evidence="3" id="KW-0472">Membrane</keyword>
<evidence type="ECO:0000256" key="1">
    <source>
        <dbReference type="ARBA" id="ARBA00022737"/>
    </source>
</evidence>
<dbReference type="GO" id="GO:0005886">
    <property type="term" value="C:plasma membrane"/>
    <property type="evidence" value="ECO:0007669"/>
    <property type="project" value="TreeGrafter"/>
</dbReference>
<evidence type="ECO:0000256" key="2">
    <source>
        <dbReference type="ARBA" id="ARBA00023122"/>
    </source>
</evidence>
<accession>X0RRT2</accession>
<evidence type="ECO:0000256" key="3">
    <source>
        <dbReference type="SAM" id="Phobius"/>
    </source>
</evidence>
<reference evidence="6" key="1">
    <citation type="journal article" date="2014" name="Front. Microbiol.">
        <title>High frequency of phylogenetically diverse reductive dehalogenase-homologous genes in deep subseafloor sedimentary metagenomes.</title>
        <authorList>
            <person name="Kawai M."/>
            <person name="Futagami T."/>
            <person name="Toyoda A."/>
            <person name="Takaki Y."/>
            <person name="Nishi S."/>
            <person name="Hori S."/>
            <person name="Arai W."/>
            <person name="Tsubouchi T."/>
            <person name="Morono Y."/>
            <person name="Uchiyama I."/>
            <person name="Ito T."/>
            <person name="Fujiyama A."/>
            <person name="Inagaki F."/>
            <person name="Takami H."/>
        </authorList>
    </citation>
    <scope>NUCLEOTIDE SEQUENCE</scope>
    <source>
        <strain evidence="6">Expedition CK06-06</strain>
    </source>
</reference>
<dbReference type="PROSITE" id="PS51371">
    <property type="entry name" value="CBS"/>
    <property type="match status" value="1"/>
</dbReference>
<keyword evidence="3" id="KW-0812">Transmembrane</keyword>
<dbReference type="PANTHER" id="PTHR22777:SF17">
    <property type="entry name" value="UPF0053 PROTEIN SLL0260"/>
    <property type="match status" value="1"/>
</dbReference>
<keyword evidence="1" id="KW-0677">Repeat</keyword>
<dbReference type="InterPro" id="IPR002550">
    <property type="entry name" value="CNNM"/>
</dbReference>
<dbReference type="Pfam" id="PF01595">
    <property type="entry name" value="CNNM"/>
    <property type="match status" value="1"/>
</dbReference>
<evidence type="ECO:0000313" key="6">
    <source>
        <dbReference type="EMBL" id="GAF71453.1"/>
    </source>
</evidence>
<dbReference type="AlphaFoldDB" id="X0RRT2"/>
<feature type="domain" description="CBS" evidence="4">
    <location>
        <begin position="272"/>
        <end position="328"/>
    </location>
</feature>
<protein>
    <recommendedName>
        <fullName evidence="7">CNNM transmembrane domain-containing protein</fullName>
    </recommendedName>
</protein>
<dbReference type="Pfam" id="PF00571">
    <property type="entry name" value="CBS"/>
    <property type="match status" value="1"/>
</dbReference>
<evidence type="ECO:0000259" key="4">
    <source>
        <dbReference type="PROSITE" id="PS51371"/>
    </source>
</evidence>
<evidence type="ECO:0008006" key="7">
    <source>
        <dbReference type="Google" id="ProtNLM"/>
    </source>
</evidence>
<dbReference type="PROSITE" id="PS51846">
    <property type="entry name" value="CNNM"/>
    <property type="match status" value="1"/>
</dbReference>
<proteinExistence type="predicted"/>
<keyword evidence="3" id="KW-1133">Transmembrane helix</keyword>